<dbReference type="NCBIfam" id="NF003764">
    <property type="entry name" value="PRK05355.1"/>
    <property type="match status" value="1"/>
</dbReference>
<protein>
    <recommendedName>
        <fullName evidence="11">Phosphoserine aminotransferase</fullName>
        <ecNumber evidence="11">2.6.1.52</ecNumber>
    </recommendedName>
    <alternativeName>
        <fullName evidence="11">Phosphohydroxythreonine aminotransferase</fullName>
        <shortName evidence="11">PSAT</shortName>
    </alternativeName>
</protein>
<dbReference type="RefSeq" id="WP_139606781.1">
    <property type="nucleotide sequence ID" value="NZ_VDCQ01000075.1"/>
</dbReference>
<evidence type="ECO:0000313" key="14">
    <source>
        <dbReference type="Proteomes" id="UP000307943"/>
    </source>
</evidence>
<dbReference type="NCBIfam" id="TIGR01364">
    <property type="entry name" value="serC_1"/>
    <property type="match status" value="1"/>
</dbReference>
<sequence length="360" mass="40230">MYRINNFNAGPAALPIEVLCQAQDKFIEYGNGMSIMEMSHRSKAVEQLFEETRQIMLEMLGLNSNYSVLFMSGGASMQFAMVPLNLMSTKRIGCYVLSGSFSEKAYQEAQTLGNAKIVASSKQQNWSSLPALNAIRLEADTAYMHITTNNTIEGSQFQTFPSTGSVPLIGDMTSDLLSRKLEFNEFSMFYASAQKNLGPAGATVVVIRDDLLKECVNPIPTILNYKTYAQNHSLYNTPPVHSIFMMKLVLEWLKRQGGIAEMEKINVQKANLLYDVIDSSGGFYKGCIEKPFRSMMNITWRMVDEEVEKRFVRESECNGFDGLAGHRSVGGLRASAYNAVPYQACKALAEFMIDFQNRNG</sequence>
<dbReference type="FunFam" id="3.40.640.10:FF:000010">
    <property type="entry name" value="Phosphoserine aminotransferase"/>
    <property type="match status" value="1"/>
</dbReference>
<comment type="caution">
    <text evidence="13">The sequence shown here is derived from an EMBL/GenBank/DDBJ whole genome shotgun (WGS) entry which is preliminary data.</text>
</comment>
<gene>
    <name evidence="11 13" type="primary">serC</name>
    <name evidence="13" type="ORF">FE784_34395</name>
</gene>
<evidence type="ECO:0000256" key="3">
    <source>
        <dbReference type="ARBA" id="ARBA00006904"/>
    </source>
</evidence>
<dbReference type="InterPro" id="IPR022278">
    <property type="entry name" value="Pser_aminoTfrase"/>
</dbReference>
<evidence type="ECO:0000256" key="6">
    <source>
        <dbReference type="ARBA" id="ARBA00022679"/>
    </source>
</evidence>
<dbReference type="HAMAP" id="MF_00160">
    <property type="entry name" value="SerC_aminotrans_5"/>
    <property type="match status" value="1"/>
</dbReference>
<comment type="similarity">
    <text evidence="3 11">Belongs to the class-V pyridoxal-phosphate-dependent aminotransferase family. SerC subfamily.</text>
</comment>
<accession>A0A5C4T0L5</accession>
<feature type="binding site" evidence="11">
    <location>
        <begin position="75"/>
        <end position="76"/>
    </location>
    <ligand>
        <name>pyridoxal 5'-phosphate</name>
        <dbReference type="ChEBI" id="CHEBI:597326"/>
    </ligand>
</feature>
<comment type="caution">
    <text evidence="11">Lacks conserved residue(s) required for the propagation of feature annotation.</text>
</comment>
<feature type="binding site" evidence="11">
    <location>
        <position position="171"/>
    </location>
    <ligand>
        <name>pyridoxal 5'-phosphate</name>
        <dbReference type="ChEBI" id="CHEBI:597326"/>
    </ligand>
</feature>
<dbReference type="UniPathway" id="UPA00135">
    <property type="reaction ID" value="UER00197"/>
</dbReference>
<keyword evidence="5 11" id="KW-0028">Amino-acid biosynthesis</keyword>
<dbReference type="EC" id="2.6.1.52" evidence="11"/>
<comment type="function">
    <text evidence="1 11">Catalyzes the reversible conversion of 3-phosphohydroxypyruvate to phosphoserine and of 3-hydroxy-2-oxo-4-phosphonooxybutanoate to phosphohydroxythreonine.</text>
</comment>
<dbReference type="GO" id="GO:0006564">
    <property type="term" value="P:L-serine biosynthetic process"/>
    <property type="evidence" value="ECO:0007669"/>
    <property type="project" value="UniProtKB-UniRule"/>
</dbReference>
<comment type="cofactor">
    <cofactor evidence="11">
        <name>pyridoxal 5'-phosphate</name>
        <dbReference type="ChEBI" id="CHEBI:597326"/>
    </cofactor>
    <text evidence="11">Binds 1 pyridoxal phosphate per subunit.</text>
</comment>
<dbReference type="EMBL" id="VDCQ01000075">
    <property type="protein sequence ID" value="TNJ61365.1"/>
    <property type="molecule type" value="Genomic_DNA"/>
</dbReference>
<dbReference type="OrthoDB" id="2523882at2"/>
<evidence type="ECO:0000256" key="10">
    <source>
        <dbReference type="ARBA" id="ARBA00049007"/>
    </source>
</evidence>
<name>A0A5C4T0L5_9BACL</name>
<feature type="domain" description="Aminotransferase class V" evidence="12">
    <location>
        <begin position="4"/>
        <end position="335"/>
    </location>
</feature>
<dbReference type="FunFam" id="3.90.1150.10:FF:000006">
    <property type="entry name" value="Phosphoserine aminotransferase"/>
    <property type="match status" value="1"/>
</dbReference>
<feature type="binding site" evidence="11">
    <location>
        <position position="101"/>
    </location>
    <ligand>
        <name>pyridoxal 5'-phosphate</name>
        <dbReference type="ChEBI" id="CHEBI:597326"/>
    </ligand>
</feature>
<dbReference type="GO" id="GO:0030170">
    <property type="term" value="F:pyridoxal phosphate binding"/>
    <property type="evidence" value="ECO:0007669"/>
    <property type="project" value="UniProtKB-UniRule"/>
</dbReference>
<evidence type="ECO:0000256" key="7">
    <source>
        <dbReference type="ARBA" id="ARBA00022898"/>
    </source>
</evidence>
<dbReference type="SUPFAM" id="SSF53383">
    <property type="entry name" value="PLP-dependent transferases"/>
    <property type="match status" value="1"/>
</dbReference>
<dbReference type="InterPro" id="IPR015422">
    <property type="entry name" value="PyrdxlP-dep_Trfase_small"/>
</dbReference>
<evidence type="ECO:0000256" key="2">
    <source>
        <dbReference type="ARBA" id="ARBA00005099"/>
    </source>
</evidence>
<keyword evidence="7 11" id="KW-0663">Pyridoxal phosphate</keyword>
<dbReference type="GO" id="GO:0004648">
    <property type="term" value="F:O-phospho-L-serine:2-oxoglutarate aminotransferase activity"/>
    <property type="evidence" value="ECO:0007669"/>
    <property type="project" value="UniProtKB-UniRule"/>
</dbReference>
<evidence type="ECO:0000313" key="13">
    <source>
        <dbReference type="EMBL" id="TNJ61365.1"/>
    </source>
</evidence>
<dbReference type="PANTHER" id="PTHR43247:SF1">
    <property type="entry name" value="PHOSPHOSERINE AMINOTRANSFERASE"/>
    <property type="match status" value="1"/>
</dbReference>
<keyword evidence="4 11" id="KW-0032">Aminotransferase</keyword>
<comment type="catalytic activity">
    <reaction evidence="10 11">
        <text>O-phospho-L-serine + 2-oxoglutarate = 3-phosphooxypyruvate + L-glutamate</text>
        <dbReference type="Rhea" id="RHEA:14329"/>
        <dbReference type="ChEBI" id="CHEBI:16810"/>
        <dbReference type="ChEBI" id="CHEBI:18110"/>
        <dbReference type="ChEBI" id="CHEBI:29985"/>
        <dbReference type="ChEBI" id="CHEBI:57524"/>
        <dbReference type="EC" id="2.6.1.52"/>
    </reaction>
</comment>
<evidence type="ECO:0000256" key="5">
    <source>
        <dbReference type="ARBA" id="ARBA00022605"/>
    </source>
</evidence>
<dbReference type="Gene3D" id="3.90.1150.10">
    <property type="entry name" value="Aspartate Aminotransferase, domain 1"/>
    <property type="match status" value="1"/>
</dbReference>
<dbReference type="InterPro" id="IPR015424">
    <property type="entry name" value="PyrdxlP-dep_Trfase"/>
</dbReference>
<dbReference type="Gene3D" id="3.40.640.10">
    <property type="entry name" value="Type I PLP-dependent aspartate aminotransferase-like (Major domain)"/>
    <property type="match status" value="1"/>
</dbReference>
<dbReference type="AlphaFoldDB" id="A0A5C4T0L5"/>
<keyword evidence="6 11" id="KW-0808">Transferase</keyword>
<dbReference type="PANTHER" id="PTHR43247">
    <property type="entry name" value="PHOSPHOSERINE AMINOTRANSFERASE"/>
    <property type="match status" value="1"/>
</dbReference>
<feature type="modified residue" description="N6-(pyridoxal phosphate)lysine" evidence="11">
    <location>
        <position position="195"/>
    </location>
</feature>
<comment type="subunit">
    <text evidence="11">Homodimer.</text>
</comment>
<feature type="binding site" evidence="11">
    <location>
        <position position="41"/>
    </location>
    <ligand>
        <name>L-glutamate</name>
        <dbReference type="ChEBI" id="CHEBI:29985"/>
    </ligand>
</feature>
<comment type="catalytic activity">
    <reaction evidence="9 11">
        <text>4-(phosphooxy)-L-threonine + 2-oxoglutarate = (R)-3-hydroxy-2-oxo-4-phosphooxybutanoate + L-glutamate</text>
        <dbReference type="Rhea" id="RHEA:16573"/>
        <dbReference type="ChEBI" id="CHEBI:16810"/>
        <dbReference type="ChEBI" id="CHEBI:29985"/>
        <dbReference type="ChEBI" id="CHEBI:58452"/>
        <dbReference type="ChEBI" id="CHEBI:58538"/>
        <dbReference type="EC" id="2.6.1.52"/>
    </reaction>
</comment>
<comment type="pathway">
    <text evidence="2 11">Amino-acid biosynthesis; L-serine biosynthesis; L-serine from 3-phospho-D-glycerate: step 2/3.</text>
</comment>
<reference evidence="13 14" key="1">
    <citation type="submission" date="2019-05" db="EMBL/GenBank/DDBJ databases">
        <title>We sequenced the genome of Paenibacillus hemerocallicola KCTC 33185 for further insight into its adaptation and study the phylogeny of Paenibacillus.</title>
        <authorList>
            <person name="Narsing Rao M.P."/>
        </authorList>
    </citation>
    <scope>NUCLEOTIDE SEQUENCE [LARGE SCALE GENOMIC DNA]</scope>
    <source>
        <strain evidence="13 14">KCTC 33185</strain>
    </source>
</reference>
<comment type="subcellular location">
    <subcellularLocation>
        <location evidence="11">Cytoplasm</location>
    </subcellularLocation>
</comment>
<feature type="binding site" evidence="11">
    <location>
        <begin position="236"/>
        <end position="237"/>
    </location>
    <ligand>
        <name>pyridoxal 5'-phosphate</name>
        <dbReference type="ChEBI" id="CHEBI:597326"/>
    </ligand>
</feature>
<keyword evidence="11" id="KW-0963">Cytoplasm</keyword>
<proteinExistence type="inferred from homology"/>
<dbReference type="PIRSF" id="PIRSF000525">
    <property type="entry name" value="SerC"/>
    <property type="match status" value="1"/>
</dbReference>
<dbReference type="InterPro" id="IPR015421">
    <property type="entry name" value="PyrdxlP-dep_Trfase_major"/>
</dbReference>
<dbReference type="Pfam" id="PF00266">
    <property type="entry name" value="Aminotran_5"/>
    <property type="match status" value="1"/>
</dbReference>
<organism evidence="13 14">
    <name type="scientific">Paenibacillus hemerocallicola</name>
    <dbReference type="NCBI Taxonomy" id="1172614"/>
    <lineage>
        <taxon>Bacteria</taxon>
        <taxon>Bacillati</taxon>
        <taxon>Bacillota</taxon>
        <taxon>Bacilli</taxon>
        <taxon>Bacillales</taxon>
        <taxon>Paenibacillaceae</taxon>
        <taxon>Paenibacillus</taxon>
    </lineage>
</organism>
<dbReference type="Proteomes" id="UP000307943">
    <property type="component" value="Unassembled WGS sequence"/>
</dbReference>
<keyword evidence="8 11" id="KW-0718">Serine biosynthesis</keyword>
<dbReference type="GO" id="GO:0005737">
    <property type="term" value="C:cytoplasm"/>
    <property type="evidence" value="ECO:0007669"/>
    <property type="project" value="UniProtKB-SubCell"/>
</dbReference>
<feature type="binding site" evidence="11">
    <location>
        <position position="151"/>
    </location>
    <ligand>
        <name>pyridoxal 5'-phosphate</name>
        <dbReference type="ChEBI" id="CHEBI:597326"/>
    </ligand>
</feature>
<evidence type="ECO:0000256" key="4">
    <source>
        <dbReference type="ARBA" id="ARBA00022576"/>
    </source>
</evidence>
<evidence type="ECO:0000256" key="1">
    <source>
        <dbReference type="ARBA" id="ARBA00003483"/>
    </source>
</evidence>
<evidence type="ECO:0000256" key="9">
    <source>
        <dbReference type="ARBA" id="ARBA00047630"/>
    </source>
</evidence>
<feature type="binding site" evidence="11">
    <location>
        <position position="194"/>
    </location>
    <ligand>
        <name>pyridoxal 5'-phosphate</name>
        <dbReference type="ChEBI" id="CHEBI:597326"/>
    </ligand>
</feature>
<evidence type="ECO:0000256" key="8">
    <source>
        <dbReference type="ARBA" id="ARBA00023299"/>
    </source>
</evidence>
<keyword evidence="14" id="KW-1185">Reference proteome</keyword>
<evidence type="ECO:0000256" key="11">
    <source>
        <dbReference type="HAMAP-Rule" id="MF_00160"/>
    </source>
</evidence>
<evidence type="ECO:0000259" key="12">
    <source>
        <dbReference type="Pfam" id="PF00266"/>
    </source>
</evidence>
<dbReference type="InterPro" id="IPR000192">
    <property type="entry name" value="Aminotrans_V_dom"/>
</dbReference>